<comment type="caution">
    <text evidence="2">The sequence shown here is derived from an EMBL/GenBank/DDBJ whole genome shotgun (WGS) entry which is preliminary data.</text>
</comment>
<gene>
    <name evidence="2" type="ORF">BJ554DRAFT_6883</name>
</gene>
<evidence type="ECO:0000313" key="3">
    <source>
        <dbReference type="Proteomes" id="UP000673691"/>
    </source>
</evidence>
<evidence type="ECO:0000313" key="2">
    <source>
        <dbReference type="EMBL" id="KAG5460999.1"/>
    </source>
</evidence>
<protein>
    <submittedName>
        <fullName evidence="2">Uncharacterized protein</fullName>
    </submittedName>
</protein>
<feature type="compositionally biased region" description="Low complexity" evidence="1">
    <location>
        <begin position="29"/>
        <end position="38"/>
    </location>
</feature>
<dbReference type="Proteomes" id="UP000673691">
    <property type="component" value="Unassembled WGS sequence"/>
</dbReference>
<reference evidence="2 3" key="1">
    <citation type="journal article" name="Sci. Rep.">
        <title>Genome-scale phylogenetic analyses confirm Olpidium as the closest living zoosporic fungus to the non-flagellated, terrestrial fungi.</title>
        <authorList>
            <person name="Chang Y."/>
            <person name="Rochon D."/>
            <person name="Sekimoto S."/>
            <person name="Wang Y."/>
            <person name="Chovatia M."/>
            <person name="Sandor L."/>
            <person name="Salamov A."/>
            <person name="Grigoriev I.V."/>
            <person name="Stajich J.E."/>
            <person name="Spatafora J.W."/>
        </authorList>
    </citation>
    <scope>NUCLEOTIDE SEQUENCE [LARGE SCALE GENOMIC DNA]</scope>
    <source>
        <strain evidence="2">S191</strain>
    </source>
</reference>
<organism evidence="2 3">
    <name type="scientific">Olpidium bornovanus</name>
    <dbReference type="NCBI Taxonomy" id="278681"/>
    <lineage>
        <taxon>Eukaryota</taxon>
        <taxon>Fungi</taxon>
        <taxon>Fungi incertae sedis</taxon>
        <taxon>Olpidiomycota</taxon>
        <taxon>Olpidiomycotina</taxon>
        <taxon>Olpidiomycetes</taxon>
        <taxon>Olpidiales</taxon>
        <taxon>Olpidiaceae</taxon>
        <taxon>Olpidium</taxon>
    </lineage>
</organism>
<feature type="compositionally biased region" description="Basic and acidic residues" evidence="1">
    <location>
        <begin position="113"/>
        <end position="131"/>
    </location>
</feature>
<proteinExistence type="predicted"/>
<sequence>MSPNERPSEHDSGRGTMPGALQAPERHGTTASTASRRSQTYADSVTALREHHRREEEQQCHAEEPEELRQELARVRAKTEREKARRTRAKECNKAMEALLQEREEWDDDEPRDEDREAVERTRRERVERFL</sequence>
<feature type="compositionally biased region" description="Basic and acidic residues" evidence="1">
    <location>
        <begin position="53"/>
        <end position="94"/>
    </location>
</feature>
<dbReference type="AlphaFoldDB" id="A0A8H7ZXF0"/>
<dbReference type="EMBL" id="JAEFCI010004359">
    <property type="protein sequence ID" value="KAG5460999.1"/>
    <property type="molecule type" value="Genomic_DNA"/>
</dbReference>
<feature type="non-terminal residue" evidence="2">
    <location>
        <position position="131"/>
    </location>
</feature>
<accession>A0A8H7ZXF0</accession>
<name>A0A8H7ZXF0_9FUNG</name>
<evidence type="ECO:0000256" key="1">
    <source>
        <dbReference type="SAM" id="MobiDB-lite"/>
    </source>
</evidence>
<feature type="region of interest" description="Disordered" evidence="1">
    <location>
        <begin position="1"/>
        <end position="131"/>
    </location>
</feature>
<keyword evidence="3" id="KW-1185">Reference proteome</keyword>
<feature type="compositionally biased region" description="Basic and acidic residues" evidence="1">
    <location>
        <begin position="1"/>
        <end position="13"/>
    </location>
</feature>